<keyword evidence="12" id="KW-0407">Ion channel</keyword>
<organism evidence="19 20">
    <name type="scientific">Phasianus colchicus</name>
    <name type="common">Common pheasant</name>
    <dbReference type="NCBI Taxonomy" id="9054"/>
    <lineage>
        <taxon>Eukaryota</taxon>
        <taxon>Metazoa</taxon>
        <taxon>Chordata</taxon>
        <taxon>Craniata</taxon>
        <taxon>Vertebrata</taxon>
        <taxon>Euteleostomi</taxon>
        <taxon>Archelosauria</taxon>
        <taxon>Archosauria</taxon>
        <taxon>Dinosauria</taxon>
        <taxon>Saurischia</taxon>
        <taxon>Theropoda</taxon>
        <taxon>Coelurosauria</taxon>
        <taxon>Aves</taxon>
        <taxon>Neognathae</taxon>
        <taxon>Galloanserae</taxon>
        <taxon>Galliformes</taxon>
        <taxon>Phasianidae</taxon>
        <taxon>Phasianinae</taxon>
        <taxon>Phasianus</taxon>
    </lineage>
</organism>
<accession>A0A669PNH7</accession>
<dbReference type="Gene3D" id="1.10.287.70">
    <property type="match status" value="1"/>
</dbReference>
<dbReference type="Gene3D" id="1.10.287.630">
    <property type="entry name" value="Helix hairpin bin"/>
    <property type="match status" value="1"/>
</dbReference>
<feature type="transmembrane region" description="Helical" evidence="17">
    <location>
        <begin position="364"/>
        <end position="385"/>
    </location>
</feature>
<dbReference type="InterPro" id="IPR050866">
    <property type="entry name" value="CNG_cation_channel"/>
</dbReference>
<dbReference type="PROSITE" id="PS50042">
    <property type="entry name" value="CNMP_BINDING_3"/>
    <property type="match status" value="1"/>
</dbReference>
<comment type="catalytic activity">
    <reaction evidence="15">
        <text>Na(+)(in) = Na(+)(out)</text>
        <dbReference type="Rhea" id="RHEA:34963"/>
        <dbReference type="ChEBI" id="CHEBI:29101"/>
    </reaction>
</comment>
<dbReference type="OMA" id="FRVCMDH"/>
<keyword evidence="20" id="KW-1185">Reference proteome</keyword>
<dbReference type="Proteomes" id="UP000472261">
    <property type="component" value="Unplaced"/>
</dbReference>
<comment type="subcellular location">
    <subcellularLocation>
        <location evidence="1">Membrane</location>
        <topology evidence="1">Multi-pass membrane protein</topology>
    </subcellularLocation>
</comment>
<keyword evidence="11" id="KW-1071">Ligand-gated ion channel</keyword>
<dbReference type="Gene3D" id="2.60.120.10">
    <property type="entry name" value="Jelly Rolls"/>
    <property type="match status" value="1"/>
</dbReference>
<evidence type="ECO:0000256" key="15">
    <source>
        <dbReference type="ARBA" id="ARBA00036239"/>
    </source>
</evidence>
<sequence length="709" mass="81143">MREVDPHYIITSLQVLIQSNKVTPEPPFLQTEQSQLPQKESNKKYSQLDFLISCLVCIDLFKIIVSLQNLTQNTTSQGFQTNEYADAQLQEIVRKMRERTTAYKEKLKDPVLSSPEGSPTASEAKPEEDHYCDMLCCKFKKPPLKKYMTYLKLPDSIDSYTDRRYVAWLMLVTVAYNWNCWFIPLRCVFPYQTPSNTIYWFAVDIICDICYLCDLLVFQPRVQFLRGGDIISDKVEMKKFYHSTVKFRLDLISVLPFDVLYFFFGFNPAFRVNRMLKHNTFFEFNDRLEAILDKAYIYRVIRTTGYLLFILHINACLYYWASDYEGLGSTRWVYDGQGNMYLRCYYWAVRTLITIGGLPEPQTLFEIVFQLLNFFLGVFVFSSLIGQMRDVIGAATAGQNYYRSSMDNTVSYMNTYSIPKLVQNRVRTWYEYTWDSQGMLGKALPIPFTLQLKVSDLCKYGCDTQMIYDMLLRLKSIVYLPGDFVCKKGEIGREMYIIKQGEVQVLGGPDGTKVLVTLRAGAVFGEISLLAAGGGNRRTANVVAHGFANLFILDKKTLNEILVHYPDSEKLLMKKAKVLLKEKGKPPPGPPVQQPRGLASLFGQKQETPKLFKAMFGAKGKGGLAKLLQLKREQDIQKTEKEEKKPPEPAAPSAPSLKKEEPEADTKPKPHAVMHRGTTNESLIITMSPSPRAEEGEILKVEAKEKKKT</sequence>
<evidence type="ECO:0000256" key="8">
    <source>
        <dbReference type="ARBA" id="ARBA00022992"/>
    </source>
</evidence>
<evidence type="ECO:0000256" key="10">
    <source>
        <dbReference type="ARBA" id="ARBA00023136"/>
    </source>
</evidence>
<reference evidence="19" key="1">
    <citation type="submission" date="2025-08" db="UniProtKB">
        <authorList>
            <consortium name="Ensembl"/>
        </authorList>
    </citation>
    <scope>IDENTIFICATION</scope>
</reference>
<evidence type="ECO:0000256" key="12">
    <source>
        <dbReference type="ARBA" id="ARBA00023303"/>
    </source>
</evidence>
<feature type="transmembrane region" description="Helical" evidence="17">
    <location>
        <begin position="296"/>
        <end position="320"/>
    </location>
</feature>
<evidence type="ECO:0000256" key="14">
    <source>
        <dbReference type="ARBA" id="ARBA00034430"/>
    </source>
</evidence>
<evidence type="ECO:0000256" key="17">
    <source>
        <dbReference type="SAM" id="Phobius"/>
    </source>
</evidence>
<feature type="compositionally biased region" description="Basic and acidic residues" evidence="16">
    <location>
        <begin position="636"/>
        <end position="647"/>
    </location>
</feature>
<feature type="transmembrane region" description="Helical" evidence="17">
    <location>
        <begin position="165"/>
        <end position="185"/>
    </location>
</feature>
<feature type="region of interest" description="Disordered" evidence="16">
    <location>
        <begin position="636"/>
        <end position="709"/>
    </location>
</feature>
<keyword evidence="6" id="KW-0547">Nucleotide-binding</keyword>
<evidence type="ECO:0000313" key="19">
    <source>
        <dbReference type="Ensembl" id="ENSPCLP00000003226.1"/>
    </source>
</evidence>
<dbReference type="GO" id="GO:0005886">
    <property type="term" value="C:plasma membrane"/>
    <property type="evidence" value="ECO:0007669"/>
    <property type="project" value="TreeGrafter"/>
</dbReference>
<dbReference type="PANTHER" id="PTHR45638">
    <property type="entry name" value="CYCLIC NUCLEOTIDE-GATED CATION CHANNEL SUBUNIT A"/>
    <property type="match status" value="1"/>
</dbReference>
<dbReference type="AlphaFoldDB" id="A0A669PNH7"/>
<evidence type="ECO:0000256" key="16">
    <source>
        <dbReference type="SAM" id="MobiDB-lite"/>
    </source>
</evidence>
<keyword evidence="2" id="KW-0813">Transport</keyword>
<dbReference type="GO" id="GO:0005222">
    <property type="term" value="F:intracellularly cAMP-activated cation channel activity"/>
    <property type="evidence" value="ECO:0007669"/>
    <property type="project" value="TreeGrafter"/>
</dbReference>
<evidence type="ECO:0000256" key="11">
    <source>
        <dbReference type="ARBA" id="ARBA00023286"/>
    </source>
</evidence>
<name>A0A669PNH7_PHACC</name>
<reference evidence="19" key="2">
    <citation type="submission" date="2025-09" db="UniProtKB">
        <authorList>
            <consortium name="Ensembl"/>
        </authorList>
    </citation>
    <scope>IDENTIFICATION</scope>
</reference>
<dbReference type="InterPro" id="IPR018488">
    <property type="entry name" value="cNMP-bd_CS"/>
</dbReference>
<evidence type="ECO:0000256" key="5">
    <source>
        <dbReference type="ARBA" id="ARBA00022692"/>
    </source>
</evidence>
<feature type="compositionally biased region" description="Basic and acidic residues" evidence="16">
    <location>
        <begin position="657"/>
        <end position="668"/>
    </location>
</feature>
<comment type="catalytic activity">
    <reaction evidence="14">
        <text>K(+)(in) = K(+)(out)</text>
        <dbReference type="Rhea" id="RHEA:29463"/>
        <dbReference type="ChEBI" id="CHEBI:29103"/>
    </reaction>
</comment>
<dbReference type="Pfam" id="PF00520">
    <property type="entry name" value="Ion_trans"/>
    <property type="match status" value="1"/>
</dbReference>
<feature type="compositionally biased region" description="Polar residues" evidence="16">
    <location>
        <begin position="677"/>
        <end position="689"/>
    </location>
</feature>
<dbReference type="PROSITE" id="PS00889">
    <property type="entry name" value="CNMP_BINDING_2"/>
    <property type="match status" value="1"/>
</dbReference>
<dbReference type="SUPFAM" id="SSF51206">
    <property type="entry name" value="cAMP-binding domain-like"/>
    <property type="match status" value="1"/>
</dbReference>
<dbReference type="GO" id="GO:0005223">
    <property type="term" value="F:intracellularly cGMP-activated cation channel activity"/>
    <property type="evidence" value="ECO:0007669"/>
    <property type="project" value="TreeGrafter"/>
</dbReference>
<evidence type="ECO:0000256" key="4">
    <source>
        <dbReference type="ARBA" id="ARBA00022606"/>
    </source>
</evidence>
<feature type="compositionally biased region" description="Basic and acidic residues" evidence="16">
    <location>
        <begin position="692"/>
        <end position="709"/>
    </location>
</feature>
<dbReference type="Ensembl" id="ENSPCLT00000004423.1">
    <property type="protein sequence ID" value="ENSPCLP00000003226.1"/>
    <property type="gene ID" value="ENSPCLG00000002747.1"/>
</dbReference>
<dbReference type="InterPro" id="IPR014710">
    <property type="entry name" value="RmlC-like_jellyroll"/>
</dbReference>
<evidence type="ECO:0000256" key="6">
    <source>
        <dbReference type="ARBA" id="ARBA00022741"/>
    </source>
</evidence>
<evidence type="ECO:0000256" key="2">
    <source>
        <dbReference type="ARBA" id="ARBA00022448"/>
    </source>
</evidence>
<dbReference type="GO" id="GO:0044877">
    <property type="term" value="F:protein-containing complex binding"/>
    <property type="evidence" value="ECO:0007669"/>
    <property type="project" value="TreeGrafter"/>
</dbReference>
<keyword evidence="8" id="KW-0142">cGMP-binding</keyword>
<keyword evidence="4" id="KW-0716">Sensory transduction</keyword>
<protein>
    <submittedName>
        <fullName evidence="19">Cyclic nucleotide gated channel subunit beta 3</fullName>
    </submittedName>
</protein>
<keyword evidence="7 17" id="KW-1133">Transmembrane helix</keyword>
<dbReference type="FunFam" id="1.10.287.630:FF:000001">
    <property type="entry name" value="Cyclic nucleotide-gated channel alpha 3"/>
    <property type="match status" value="1"/>
</dbReference>
<evidence type="ECO:0000256" key="1">
    <source>
        <dbReference type="ARBA" id="ARBA00004141"/>
    </source>
</evidence>
<keyword evidence="9" id="KW-0406">Ion transport</keyword>
<feature type="transmembrane region" description="Helical" evidence="17">
    <location>
        <begin position="197"/>
        <end position="218"/>
    </location>
</feature>
<dbReference type="FunFam" id="2.60.120.10:FF:000020">
    <property type="entry name" value="Cyclic nucleotide-gated channel beta 3"/>
    <property type="match status" value="1"/>
</dbReference>
<dbReference type="PANTHER" id="PTHR45638:SF8">
    <property type="entry name" value="CYCLIC NUCLEOTIDE-GATED CATION CHANNEL BETA-3"/>
    <property type="match status" value="1"/>
</dbReference>
<dbReference type="GO" id="GO:0007601">
    <property type="term" value="P:visual perception"/>
    <property type="evidence" value="ECO:0007669"/>
    <property type="project" value="UniProtKB-KW"/>
</dbReference>
<dbReference type="CDD" id="cd00038">
    <property type="entry name" value="CAP_ED"/>
    <property type="match status" value="1"/>
</dbReference>
<feature type="transmembrane region" description="Helical" evidence="17">
    <location>
        <begin position="247"/>
        <end position="266"/>
    </location>
</feature>
<evidence type="ECO:0000256" key="7">
    <source>
        <dbReference type="ARBA" id="ARBA00022989"/>
    </source>
</evidence>
<dbReference type="GO" id="GO:0001750">
    <property type="term" value="C:photoreceptor outer segment"/>
    <property type="evidence" value="ECO:0007669"/>
    <property type="project" value="TreeGrafter"/>
</dbReference>
<proteinExistence type="predicted"/>
<dbReference type="InterPro" id="IPR018490">
    <property type="entry name" value="cNMP-bd_dom_sf"/>
</dbReference>
<dbReference type="GO" id="GO:0030553">
    <property type="term" value="F:cGMP binding"/>
    <property type="evidence" value="ECO:0007669"/>
    <property type="project" value="UniProtKB-KW"/>
</dbReference>
<evidence type="ECO:0000256" key="9">
    <source>
        <dbReference type="ARBA" id="ARBA00023065"/>
    </source>
</evidence>
<dbReference type="FunFam" id="1.10.287.70:FF:000072">
    <property type="entry name" value="Cyclic nucleotide gated channel beta 3"/>
    <property type="match status" value="1"/>
</dbReference>
<dbReference type="PROSITE" id="PS00888">
    <property type="entry name" value="CNMP_BINDING_1"/>
    <property type="match status" value="1"/>
</dbReference>
<dbReference type="InterPro" id="IPR000595">
    <property type="entry name" value="cNMP-bd_dom"/>
</dbReference>
<keyword evidence="10 17" id="KW-0472">Membrane</keyword>
<keyword evidence="3" id="KW-0140">cGMP</keyword>
<keyword evidence="5 17" id="KW-0812">Transmembrane</keyword>
<dbReference type="InterPro" id="IPR005821">
    <property type="entry name" value="Ion_trans_dom"/>
</dbReference>
<keyword evidence="13" id="KW-0844">Vision</keyword>
<evidence type="ECO:0000256" key="13">
    <source>
        <dbReference type="ARBA" id="ARBA00023305"/>
    </source>
</evidence>
<feature type="domain" description="Cyclic nucleotide-binding" evidence="18">
    <location>
        <begin position="463"/>
        <end position="562"/>
    </location>
</feature>
<dbReference type="Pfam" id="PF00027">
    <property type="entry name" value="cNMP_binding"/>
    <property type="match status" value="1"/>
</dbReference>
<dbReference type="SMART" id="SM00100">
    <property type="entry name" value="cNMP"/>
    <property type="match status" value="1"/>
</dbReference>
<evidence type="ECO:0000256" key="3">
    <source>
        <dbReference type="ARBA" id="ARBA00022535"/>
    </source>
</evidence>
<evidence type="ECO:0000313" key="20">
    <source>
        <dbReference type="Proteomes" id="UP000472261"/>
    </source>
</evidence>
<evidence type="ECO:0000259" key="18">
    <source>
        <dbReference type="PROSITE" id="PS50042"/>
    </source>
</evidence>
<dbReference type="GO" id="GO:0017071">
    <property type="term" value="C:intracellular cyclic nucleotide activated cation channel complex"/>
    <property type="evidence" value="ECO:0007669"/>
    <property type="project" value="TreeGrafter"/>
</dbReference>
<dbReference type="SUPFAM" id="SSF81324">
    <property type="entry name" value="Voltage-gated potassium channels"/>
    <property type="match status" value="1"/>
</dbReference>